<sequence>MKKKILSALLASAMVLSLAACGSTPASTGGSDAASSGDAAPASGGEVVVYSPNSDTEVNAVIPAFEEATGIKVILQSMGTGDVLARLEAEKANPQADVNWGAVNLAFYTEHPDLYMEYVSPNDAALPEAYQNSTGYFTNTKLSGSAALLLNLDVFEELGLDPDEFTGYKDLLRPELKGRIAMGDPTASSSAWAELTNMLLVMGDEPYDEKAWEFVGQFVEQLDGSILSSSSQIYKATADGEYAVGVSYEDPCVGLLEDGATNLKVVYPEEGAVWLPAGVAIVKGCKNEENAKKFVDFLISQEGQECYADTSIRPVLTSVENTSPNMPPFSEINVAYEDIEYCAEMQPQWQERWLELVTG</sequence>
<dbReference type="SUPFAM" id="SSF53850">
    <property type="entry name" value="Periplasmic binding protein-like II"/>
    <property type="match status" value="1"/>
</dbReference>
<evidence type="ECO:0000313" key="2">
    <source>
        <dbReference type="EMBL" id="CRY93960.1"/>
    </source>
</evidence>
<dbReference type="InterPro" id="IPR006059">
    <property type="entry name" value="SBP"/>
</dbReference>
<dbReference type="AlphaFoldDB" id="A0A0H5PXQ1"/>
<evidence type="ECO:0008006" key="3">
    <source>
        <dbReference type="Google" id="ProtNLM"/>
    </source>
</evidence>
<keyword evidence="1" id="KW-0732">Signal</keyword>
<dbReference type="PANTHER" id="PTHR30006">
    <property type="entry name" value="THIAMINE-BINDING PERIPLASMIC PROTEIN-RELATED"/>
    <property type="match status" value="1"/>
</dbReference>
<dbReference type="GO" id="GO:0030976">
    <property type="term" value="F:thiamine pyrophosphate binding"/>
    <property type="evidence" value="ECO:0007669"/>
    <property type="project" value="TreeGrafter"/>
</dbReference>
<organism evidence="2">
    <name type="scientific">uncultured prokaryote</name>
    <dbReference type="NCBI Taxonomy" id="198431"/>
    <lineage>
        <taxon>unclassified sequences</taxon>
        <taxon>environmental samples</taxon>
    </lineage>
</organism>
<dbReference type="PIRSF" id="PIRSF002825">
    <property type="entry name" value="CfbpA"/>
    <property type="match status" value="1"/>
</dbReference>
<dbReference type="Gene3D" id="3.40.190.10">
    <property type="entry name" value="Periplasmic binding protein-like II"/>
    <property type="match status" value="2"/>
</dbReference>
<dbReference type="InterPro" id="IPR026045">
    <property type="entry name" value="Ferric-bd"/>
</dbReference>
<dbReference type="GO" id="GO:0030975">
    <property type="term" value="F:thiamine binding"/>
    <property type="evidence" value="ECO:0007669"/>
    <property type="project" value="TreeGrafter"/>
</dbReference>
<evidence type="ECO:0000256" key="1">
    <source>
        <dbReference type="ARBA" id="ARBA00022729"/>
    </source>
</evidence>
<name>A0A0H5PXQ1_9ZZZZ</name>
<reference evidence="2" key="1">
    <citation type="submission" date="2015-06" db="EMBL/GenBank/DDBJ databases">
        <authorList>
            <person name="Joergensen T."/>
        </authorList>
    </citation>
    <scope>NUCLEOTIDE SEQUENCE</scope>
    <source>
        <strain evidence="2">RGRH0116</strain>
    </source>
</reference>
<dbReference type="PANTHER" id="PTHR30006:SF2">
    <property type="entry name" value="ABC TRANSPORTER SUBSTRATE-BINDING PROTEIN"/>
    <property type="match status" value="1"/>
</dbReference>
<reference evidence="2" key="2">
    <citation type="submission" date="2015-07" db="EMBL/GenBank/DDBJ databases">
        <title>Plasmids, circular viruses and viroids from rat gut.</title>
        <authorList>
            <person name="Jorgensen T.J."/>
            <person name="Hansen M.A."/>
            <person name="Xu Z."/>
            <person name="Tabak M.A."/>
            <person name="Sorensen S.J."/>
            <person name="Hansen L.H."/>
        </authorList>
    </citation>
    <scope>NUCLEOTIDE SEQUENCE</scope>
    <source>
        <strain evidence="2">RGRH0116</strain>
    </source>
</reference>
<proteinExistence type="predicted"/>
<protein>
    <recommendedName>
        <fullName evidence="3">Iron(III) transport system substrate-binding protein</fullName>
    </recommendedName>
</protein>
<dbReference type="Pfam" id="PF13416">
    <property type="entry name" value="SBP_bac_8"/>
    <property type="match status" value="1"/>
</dbReference>
<dbReference type="PROSITE" id="PS51257">
    <property type="entry name" value="PROKAR_LIPOPROTEIN"/>
    <property type="match status" value="1"/>
</dbReference>
<accession>A0A0H5PXQ1</accession>
<dbReference type="GO" id="GO:0015888">
    <property type="term" value="P:thiamine transport"/>
    <property type="evidence" value="ECO:0007669"/>
    <property type="project" value="TreeGrafter"/>
</dbReference>
<dbReference type="EMBL" id="LN852806">
    <property type="protein sequence ID" value="CRY93960.1"/>
    <property type="molecule type" value="Genomic_DNA"/>
</dbReference>